<keyword evidence="1" id="KW-1133">Transmembrane helix</keyword>
<organism evidence="2 3">
    <name type="scientific">Carboxylicivirga marina</name>
    <dbReference type="NCBI Taxonomy" id="2800988"/>
    <lineage>
        <taxon>Bacteria</taxon>
        <taxon>Pseudomonadati</taxon>
        <taxon>Bacteroidota</taxon>
        <taxon>Bacteroidia</taxon>
        <taxon>Marinilabiliales</taxon>
        <taxon>Marinilabiliaceae</taxon>
        <taxon>Carboxylicivirga</taxon>
    </lineage>
</organism>
<protein>
    <recommendedName>
        <fullName evidence="4">FeoB-associated Cys-rich membrane protein</fullName>
    </recommendedName>
</protein>
<gene>
    <name evidence="2" type="ORF">JIV24_18510</name>
</gene>
<keyword evidence="1" id="KW-0812">Transmembrane</keyword>
<sequence>MIQDILTYLAVAWAFYQVIMFFVRIFKPAPGKSACSSGACACEAKSELFTAIKGGKYPTLIE</sequence>
<accession>A0ABS1HNX3</accession>
<keyword evidence="3" id="KW-1185">Reference proteome</keyword>
<evidence type="ECO:0008006" key="4">
    <source>
        <dbReference type="Google" id="ProtNLM"/>
    </source>
</evidence>
<comment type="caution">
    <text evidence="2">The sequence shown here is derived from an EMBL/GenBank/DDBJ whole genome shotgun (WGS) entry which is preliminary data.</text>
</comment>
<keyword evidence="1" id="KW-0472">Membrane</keyword>
<dbReference type="Proteomes" id="UP000605676">
    <property type="component" value="Unassembled WGS sequence"/>
</dbReference>
<dbReference type="RefSeq" id="WP_200466564.1">
    <property type="nucleotide sequence ID" value="NZ_JAENRR010000063.1"/>
</dbReference>
<evidence type="ECO:0000313" key="2">
    <source>
        <dbReference type="EMBL" id="MBK3519346.1"/>
    </source>
</evidence>
<feature type="transmembrane region" description="Helical" evidence="1">
    <location>
        <begin position="6"/>
        <end position="26"/>
    </location>
</feature>
<name>A0ABS1HNX3_9BACT</name>
<proteinExistence type="predicted"/>
<evidence type="ECO:0000313" key="3">
    <source>
        <dbReference type="Proteomes" id="UP000605676"/>
    </source>
</evidence>
<reference evidence="2 3" key="1">
    <citation type="submission" date="2021-01" db="EMBL/GenBank/DDBJ databases">
        <title>Carboxyliciviraga sp.nov., isolated from coastal sediments.</title>
        <authorList>
            <person name="Lu D."/>
            <person name="Zhang T."/>
        </authorList>
    </citation>
    <scope>NUCLEOTIDE SEQUENCE [LARGE SCALE GENOMIC DNA]</scope>
    <source>
        <strain evidence="2 3">N1Y132</strain>
    </source>
</reference>
<dbReference type="EMBL" id="JAENRR010000063">
    <property type="protein sequence ID" value="MBK3519346.1"/>
    <property type="molecule type" value="Genomic_DNA"/>
</dbReference>
<evidence type="ECO:0000256" key="1">
    <source>
        <dbReference type="SAM" id="Phobius"/>
    </source>
</evidence>